<organism evidence="2 3">
    <name type="scientific">Eumeta variegata</name>
    <name type="common">Bagworm moth</name>
    <name type="synonym">Eumeta japonica</name>
    <dbReference type="NCBI Taxonomy" id="151549"/>
    <lineage>
        <taxon>Eukaryota</taxon>
        <taxon>Metazoa</taxon>
        <taxon>Ecdysozoa</taxon>
        <taxon>Arthropoda</taxon>
        <taxon>Hexapoda</taxon>
        <taxon>Insecta</taxon>
        <taxon>Pterygota</taxon>
        <taxon>Neoptera</taxon>
        <taxon>Endopterygota</taxon>
        <taxon>Lepidoptera</taxon>
        <taxon>Glossata</taxon>
        <taxon>Ditrysia</taxon>
        <taxon>Tineoidea</taxon>
        <taxon>Psychidae</taxon>
        <taxon>Oiketicinae</taxon>
        <taxon>Eumeta</taxon>
    </lineage>
</organism>
<feature type="compositionally biased region" description="Basic and acidic residues" evidence="1">
    <location>
        <begin position="290"/>
        <end position="302"/>
    </location>
</feature>
<protein>
    <submittedName>
        <fullName evidence="2">Uncharacterized protein</fullName>
    </submittedName>
</protein>
<dbReference type="AlphaFoldDB" id="A0A4C1V3N4"/>
<comment type="caution">
    <text evidence="2">The sequence shown here is derived from an EMBL/GenBank/DDBJ whole genome shotgun (WGS) entry which is preliminary data.</text>
</comment>
<proteinExistence type="predicted"/>
<accession>A0A4C1V3N4</accession>
<feature type="region of interest" description="Disordered" evidence="1">
    <location>
        <begin position="281"/>
        <end position="325"/>
    </location>
</feature>
<evidence type="ECO:0000256" key="1">
    <source>
        <dbReference type="SAM" id="MobiDB-lite"/>
    </source>
</evidence>
<evidence type="ECO:0000313" key="3">
    <source>
        <dbReference type="Proteomes" id="UP000299102"/>
    </source>
</evidence>
<sequence length="403" mass="44194">MHEYRSQDSWQTNGRANEQTSIIAFLSVCPRNHSSAISDALDRFLCLCEVEIVDDSRNRIGRLYREVGRRRLWRVSRSGRVMRSFYTTPGRFAKPPLAARRRRRRRAVDCAGVRVCAEYYVFGIKPAQLKTAAAAERGHHTGERDNSDQEPALTIYIYVCACVRACMYIISGKRACGPSESGWSPPPMDACNPRGGTYPGSTTENEPATEPLGREAFGEKTTPTKSEPSEETTYGALLHDLDINRPGVTLAGDEIGDVVVDDGYYATENGLEPFDVDLDVGNALLPDDGPLTRDKRQADESKSNATDSDAAPVTEGPTKGGATNRSANAVPIKVLGLRVDEAAKEPKIVDGMIPSVLRETKFELRLFGEGLTQDTVIAFTHSIQVYGSACNHLEEGEYKVGTI</sequence>
<dbReference type="EMBL" id="BGZK01000263">
    <property type="protein sequence ID" value="GBP32684.1"/>
    <property type="molecule type" value="Genomic_DNA"/>
</dbReference>
<keyword evidence="3" id="KW-1185">Reference proteome</keyword>
<reference evidence="2 3" key="1">
    <citation type="journal article" date="2019" name="Commun. Biol.">
        <title>The bagworm genome reveals a unique fibroin gene that provides high tensile strength.</title>
        <authorList>
            <person name="Kono N."/>
            <person name="Nakamura H."/>
            <person name="Ohtoshi R."/>
            <person name="Tomita M."/>
            <person name="Numata K."/>
            <person name="Arakawa K."/>
        </authorList>
    </citation>
    <scope>NUCLEOTIDE SEQUENCE [LARGE SCALE GENOMIC DNA]</scope>
</reference>
<evidence type="ECO:0000313" key="2">
    <source>
        <dbReference type="EMBL" id="GBP32684.1"/>
    </source>
</evidence>
<dbReference type="Proteomes" id="UP000299102">
    <property type="component" value="Unassembled WGS sequence"/>
</dbReference>
<feature type="region of interest" description="Disordered" evidence="1">
    <location>
        <begin position="178"/>
        <end position="232"/>
    </location>
</feature>
<name>A0A4C1V3N4_EUMVA</name>
<gene>
    <name evidence="2" type="ORF">EVAR_16847_1</name>
</gene>